<proteinExistence type="predicted"/>
<dbReference type="InterPro" id="IPR037291">
    <property type="entry name" value="DUF4139"/>
</dbReference>
<keyword evidence="1" id="KW-0175">Coiled coil</keyword>
<evidence type="ECO:0000256" key="2">
    <source>
        <dbReference type="SAM" id="MobiDB-lite"/>
    </source>
</evidence>
<feature type="coiled-coil region" evidence="1">
    <location>
        <begin position="142"/>
        <end position="179"/>
    </location>
</feature>
<feature type="region of interest" description="Disordered" evidence="2">
    <location>
        <begin position="322"/>
        <end position="347"/>
    </location>
</feature>
<dbReference type="Pfam" id="PF13600">
    <property type="entry name" value="DUF4140"/>
    <property type="match status" value="1"/>
</dbReference>
<evidence type="ECO:0000259" key="4">
    <source>
        <dbReference type="Pfam" id="PF13600"/>
    </source>
</evidence>
<dbReference type="PANTHER" id="PTHR31005:SF8">
    <property type="entry name" value="DUF4139 DOMAIN-CONTAINING PROTEIN"/>
    <property type="match status" value="1"/>
</dbReference>
<feature type="compositionally biased region" description="Acidic residues" evidence="2">
    <location>
        <begin position="325"/>
        <end position="345"/>
    </location>
</feature>
<dbReference type="InterPro" id="IPR025554">
    <property type="entry name" value="DUF4140"/>
</dbReference>
<dbReference type="NCBIfam" id="TIGR02231">
    <property type="entry name" value="mucoidy inhibitor MuiA family protein"/>
    <property type="match status" value="1"/>
</dbReference>
<evidence type="ECO:0000256" key="1">
    <source>
        <dbReference type="SAM" id="Coils"/>
    </source>
</evidence>
<dbReference type="Pfam" id="PF13598">
    <property type="entry name" value="DUF4139"/>
    <property type="match status" value="1"/>
</dbReference>
<reference evidence="5" key="1">
    <citation type="submission" date="2018-12" db="EMBL/GenBank/DDBJ databases">
        <title>Novel natural products biosynthetic potential of the class Ktedonobacteria.</title>
        <authorList>
            <person name="Zheng Y."/>
            <person name="Saitou A."/>
            <person name="Wang C.M."/>
            <person name="Toyoda A."/>
            <person name="Minakuchi Y."/>
            <person name="Sekiguchi Y."/>
            <person name="Ueda K."/>
            <person name="Takano H."/>
            <person name="Sakai Y."/>
            <person name="Yokota A."/>
            <person name="Yabe S."/>
        </authorList>
    </citation>
    <scope>NUCLEOTIDE SEQUENCE</scope>
    <source>
        <strain evidence="5">A3-2</strain>
    </source>
</reference>
<dbReference type="EMBL" id="AP019377">
    <property type="protein sequence ID" value="BBH95244.1"/>
    <property type="molecule type" value="Genomic_DNA"/>
</dbReference>
<evidence type="ECO:0008006" key="6">
    <source>
        <dbReference type="Google" id="ProtNLM"/>
    </source>
</evidence>
<feature type="domain" description="DUF4139" evidence="3">
    <location>
        <begin position="201"/>
        <end position="553"/>
    </location>
</feature>
<gene>
    <name evidence="5" type="ORF">KTA_34430</name>
</gene>
<name>A0A455T7I7_9CHLR</name>
<evidence type="ECO:0000313" key="5">
    <source>
        <dbReference type="EMBL" id="BBH95244.1"/>
    </source>
</evidence>
<dbReference type="AlphaFoldDB" id="A0A455T7I7"/>
<accession>A0A455T7I7</accession>
<dbReference type="PANTHER" id="PTHR31005">
    <property type="entry name" value="DUF4139 DOMAIN-CONTAINING PROTEIN"/>
    <property type="match status" value="1"/>
</dbReference>
<evidence type="ECO:0000259" key="3">
    <source>
        <dbReference type="Pfam" id="PF13598"/>
    </source>
</evidence>
<dbReference type="InterPro" id="IPR011935">
    <property type="entry name" value="CHP02231"/>
</dbReference>
<sequence>MVIELETRITEVTVYADRALIKRQGRVSLEAGEHQLRVNYLPPFIRDSLRANGRGPAGTRLLGVEVATAFLARPPEQELLSLQMACELLARKIQLLEARQQALDQRRHWVQALGEQAPALIQGLTQGRLQPDDYRNFFAVLLEQTLQDAEAAQDVAIQLQQLREELKAKKRELEQKQLGSNSDRLAVLATVELPRAGELTLELSYLSERAAWRPSYDARLSFEDRQESQSNQESSLDLTCIGLVEQRTGEDWNEVALILSTARPAQATVLPELEPWYLDIFQPVLPSQPLPLAAPMSMPAPSFGSRQRPSLMEALNQVLPAPASEEAESLTAEEESPLSESEEAVVEASADLEQRATALVFRCGRSVNIPSDGSPHRTLIAQYRLPCRLEVVAIPIQEEAAHLRAIIENTTAGVLLKGKANIFVDNEYVGTTEIDLTAPGQTFHLFLGLDDAVRVQRKLSERTVEQTSRLQGGLRRITYAYRITVENFAQSERRIVVMDHLPVSRHERIKVRVLSLQPEPQERSKLEQLTWRFTLPAGGKQQIEERFVIEHPRELRLRGLP</sequence>
<feature type="domain" description="DUF4140" evidence="4">
    <location>
        <begin position="12"/>
        <end position="107"/>
    </location>
</feature>
<protein>
    <recommendedName>
        <fullName evidence="6">Mucoidy inhibitor MuiA family protein</fullName>
    </recommendedName>
</protein>
<organism evidence="5">
    <name type="scientific">Thermogemmatispora argillosa</name>
    <dbReference type="NCBI Taxonomy" id="2045280"/>
    <lineage>
        <taxon>Bacteria</taxon>
        <taxon>Bacillati</taxon>
        <taxon>Chloroflexota</taxon>
        <taxon>Ktedonobacteria</taxon>
        <taxon>Thermogemmatisporales</taxon>
        <taxon>Thermogemmatisporaceae</taxon>
        <taxon>Thermogemmatispora</taxon>
    </lineage>
</organism>